<keyword evidence="3" id="KW-0378">Hydrolase</keyword>
<protein>
    <submittedName>
        <fullName evidence="3">Triacylglycerol esterase/lipase EstA (Alpha/beta hydrolase family)</fullName>
    </submittedName>
</protein>
<dbReference type="Proteomes" id="UP000550260">
    <property type="component" value="Unassembled WGS sequence"/>
</dbReference>
<sequence>MAKFVLATLFTALVSALITVPASAASGPVLQEPTSSLSQALSCSADVSSPAKTPVILVHGTFTTPEETWRWGYQRALRTAGYPVCTVQLPHRAEIDMQVSVEYVVHAIRSVYSSAERKVSVIGHSQGGGLIPWALRFWPDLAAEVDDAIALSGPQDGTRLANGVCVPGRCPDVAHQLSAGSKWMRALVREPLDGVAFTSIGSYSDEVVFPAPTATRFPGATDIFVQDVCPDRLVGHLGMLSDAVAYALVADALTHAGPAMPARVAASTCFATDLPGLDQAGRARLLNTAVAAAGAFYSLPCTPSEPPLRDYALAG</sequence>
<evidence type="ECO:0000313" key="5">
    <source>
        <dbReference type="Proteomes" id="UP000550260"/>
    </source>
</evidence>
<dbReference type="SUPFAM" id="SSF53474">
    <property type="entry name" value="alpha/beta-Hydrolases"/>
    <property type="match status" value="1"/>
</dbReference>
<evidence type="ECO:0000313" key="3">
    <source>
        <dbReference type="EMBL" id="PKV95326.1"/>
    </source>
</evidence>
<dbReference type="PANTHER" id="PTHR37574">
    <property type="entry name" value="LIPASE B"/>
    <property type="match status" value="1"/>
</dbReference>
<feature type="chain" id="PRO_5044577502" evidence="1">
    <location>
        <begin position="25"/>
        <end position="315"/>
    </location>
</feature>
<reference evidence="3 4" key="1">
    <citation type="submission" date="2017-12" db="EMBL/GenBank/DDBJ databases">
        <title>Sequencing the genomes of 1000 Actinobacteria strains.</title>
        <authorList>
            <person name="Klenk H.-P."/>
        </authorList>
    </citation>
    <scope>NUCLEOTIDE SEQUENCE [LARGE SCALE GENOMIC DNA]</scope>
    <source>
        <strain evidence="3 4">DSM 45165</strain>
    </source>
</reference>
<evidence type="ECO:0000313" key="2">
    <source>
        <dbReference type="EMBL" id="MBB2503875.1"/>
    </source>
</evidence>
<dbReference type="OrthoDB" id="8871309at2"/>
<dbReference type="PANTHER" id="PTHR37574:SF1">
    <property type="entry name" value="LIPASE B"/>
    <property type="match status" value="1"/>
</dbReference>
<accession>A0A8E1W4A5</accession>
<evidence type="ECO:0000256" key="1">
    <source>
        <dbReference type="SAM" id="SignalP"/>
    </source>
</evidence>
<dbReference type="Gene3D" id="3.40.50.1820">
    <property type="entry name" value="alpha/beta hydrolase"/>
    <property type="match status" value="1"/>
</dbReference>
<keyword evidence="1" id="KW-0732">Signal</keyword>
<dbReference type="Proteomes" id="UP000233750">
    <property type="component" value="Unassembled WGS sequence"/>
</dbReference>
<dbReference type="EMBL" id="JACJHR010000061">
    <property type="protein sequence ID" value="MBB2503875.1"/>
    <property type="molecule type" value="Genomic_DNA"/>
</dbReference>
<dbReference type="Pfam" id="PF01674">
    <property type="entry name" value="Lipase_2"/>
    <property type="match status" value="1"/>
</dbReference>
<gene>
    <name evidence="3" type="ORF">ATK30_6241</name>
    <name evidence="2" type="ORF">H5411_32635</name>
</gene>
<feature type="signal peptide" evidence="1">
    <location>
        <begin position="1"/>
        <end position="24"/>
    </location>
</feature>
<dbReference type="InterPro" id="IPR053228">
    <property type="entry name" value="Stereospecific_Lipase"/>
</dbReference>
<dbReference type="GO" id="GO:0016787">
    <property type="term" value="F:hydrolase activity"/>
    <property type="evidence" value="ECO:0007669"/>
    <property type="project" value="UniProtKB-KW"/>
</dbReference>
<comment type="caution">
    <text evidence="3">The sequence shown here is derived from an EMBL/GenBank/DDBJ whole genome shotgun (WGS) entry which is preliminary data.</text>
</comment>
<dbReference type="EMBL" id="PJMY01000003">
    <property type="protein sequence ID" value="PKV95326.1"/>
    <property type="molecule type" value="Genomic_DNA"/>
</dbReference>
<dbReference type="InterPro" id="IPR002918">
    <property type="entry name" value="Lipase_EstA/Esterase_EstB"/>
</dbReference>
<keyword evidence="4" id="KW-1185">Reference proteome</keyword>
<organism evidence="3 4">
    <name type="scientific">Amycolatopsis echigonensis</name>
    <dbReference type="NCBI Taxonomy" id="2576905"/>
    <lineage>
        <taxon>Bacteria</taxon>
        <taxon>Bacillati</taxon>
        <taxon>Actinomycetota</taxon>
        <taxon>Actinomycetes</taxon>
        <taxon>Pseudonocardiales</taxon>
        <taxon>Pseudonocardiaceae</taxon>
        <taxon>Amycolatopsis</taxon>
    </lineage>
</organism>
<name>A0A2N3WN79_9PSEU</name>
<dbReference type="AlphaFoldDB" id="A0A2N3WN79"/>
<dbReference type="RefSeq" id="WP_101438474.1">
    <property type="nucleotide sequence ID" value="NZ_JACJHR010000061.1"/>
</dbReference>
<accession>A0A2N3WN79</accession>
<dbReference type="InterPro" id="IPR029058">
    <property type="entry name" value="AB_hydrolase_fold"/>
</dbReference>
<dbReference type="GO" id="GO:0016042">
    <property type="term" value="P:lipid catabolic process"/>
    <property type="evidence" value="ECO:0007669"/>
    <property type="project" value="InterPro"/>
</dbReference>
<reference evidence="2 5" key="2">
    <citation type="submission" date="2020-08" db="EMBL/GenBank/DDBJ databases">
        <title>Amycolatopsis echigonensis JCM 21831.</title>
        <authorList>
            <person name="Tedsree N."/>
            <person name="Kuncharoen N."/>
            <person name="Likhitwitayawuid K."/>
            <person name="Tanasupawat S."/>
        </authorList>
    </citation>
    <scope>NUCLEOTIDE SEQUENCE [LARGE SCALE GENOMIC DNA]</scope>
    <source>
        <strain evidence="2 5">JCM 21831</strain>
    </source>
</reference>
<evidence type="ECO:0000313" key="4">
    <source>
        <dbReference type="Proteomes" id="UP000233750"/>
    </source>
</evidence>
<proteinExistence type="predicted"/>